<reference evidence="1" key="2">
    <citation type="submission" date="2023-04" db="EMBL/GenBank/DDBJ databases">
        <authorList>
            <person name="Beletskiy A.V."/>
            <person name="Mardanov A.V."/>
            <person name="Ravin N.V."/>
        </authorList>
    </citation>
    <scope>NUCLEOTIDE SEQUENCE</scope>
    <source>
        <strain evidence="1">GKL-01</strain>
    </source>
</reference>
<proteinExistence type="predicted"/>
<dbReference type="KEGG" id="tdu:QJT80_05280"/>
<reference evidence="1" key="1">
    <citation type="journal article" date="2023" name="Int. J. Mol. Sci.">
        <title>Metagenomics Revealed a New Genus 'Candidatus Thiocaldithrix dubininis' gen. nov., sp. nov. and a New Species 'Candidatus Thiothrix putei' sp. nov. in the Family Thiotrichaceae, Some Members of Which Have Traits of Both Na+- and H+-Motive Energetics.</title>
        <authorList>
            <person name="Ravin N.V."/>
            <person name="Muntyan M.S."/>
            <person name="Smolyakov D.D."/>
            <person name="Rudenko T.S."/>
            <person name="Beletsky A.V."/>
            <person name="Mardanov A.V."/>
            <person name="Grabovich M.Y."/>
        </authorList>
    </citation>
    <scope>NUCLEOTIDE SEQUENCE</scope>
    <source>
        <strain evidence="1">GKL-01</strain>
    </source>
</reference>
<sequence length="67" mass="7295">MKRLLLMVSIGLVLSACGDKSAENATPVYANPFEHYTPVGTSADTAKLFVDLNSISRQDNLVRIKLT</sequence>
<gene>
    <name evidence="1" type="ORF">QJT80_05280</name>
</gene>
<dbReference type="EMBL" id="CP124755">
    <property type="protein sequence ID" value="WGZ91893.1"/>
    <property type="molecule type" value="Genomic_DNA"/>
</dbReference>
<name>A0AA95KLH7_9GAMM</name>
<dbReference type="AlphaFoldDB" id="A0AA95KLH7"/>
<protein>
    <submittedName>
        <fullName evidence="1">Uncharacterized protein</fullName>
    </submittedName>
</protein>
<organism evidence="1">
    <name type="scientific">Candidatus Thiocaldithrix dubininis</name>
    <dbReference type="NCBI Taxonomy" id="3080823"/>
    <lineage>
        <taxon>Bacteria</taxon>
        <taxon>Pseudomonadati</taxon>
        <taxon>Pseudomonadota</taxon>
        <taxon>Gammaproteobacteria</taxon>
        <taxon>Thiotrichales</taxon>
        <taxon>Thiotrichaceae</taxon>
        <taxon>Candidatus Thiocaldithrix</taxon>
    </lineage>
</organism>
<accession>A0AA95KLH7</accession>
<dbReference type="Proteomes" id="UP001300672">
    <property type="component" value="Chromosome"/>
</dbReference>
<evidence type="ECO:0000313" key="1">
    <source>
        <dbReference type="EMBL" id="WGZ91893.1"/>
    </source>
</evidence>